<evidence type="ECO:0000313" key="7">
    <source>
        <dbReference type="Proteomes" id="UP001246372"/>
    </source>
</evidence>
<keyword evidence="7" id="KW-1185">Reference proteome</keyword>
<dbReference type="SMART" id="SM00387">
    <property type="entry name" value="HATPase_c"/>
    <property type="match status" value="1"/>
</dbReference>
<dbReference type="SUPFAM" id="SSF47384">
    <property type="entry name" value="Homodimeric domain of signal transducing histidine kinase"/>
    <property type="match status" value="1"/>
</dbReference>
<dbReference type="EC" id="2.7.13.3" evidence="2"/>
<dbReference type="InterPro" id="IPR036097">
    <property type="entry name" value="HisK_dim/P_sf"/>
</dbReference>
<protein>
    <recommendedName>
        <fullName evidence="2">histidine kinase</fullName>
        <ecNumber evidence="2">2.7.13.3</ecNumber>
    </recommendedName>
</protein>
<accession>A0ABU3PBN2</accession>
<name>A0ABU3PBN2_9BURK</name>
<dbReference type="Pfam" id="PF02518">
    <property type="entry name" value="HATPase_c"/>
    <property type="match status" value="1"/>
</dbReference>
<gene>
    <name evidence="6" type="ORF">RQP53_11905</name>
</gene>
<evidence type="ECO:0000256" key="1">
    <source>
        <dbReference type="ARBA" id="ARBA00000085"/>
    </source>
</evidence>
<comment type="catalytic activity">
    <reaction evidence="1">
        <text>ATP + protein L-histidine = ADP + protein N-phospho-L-histidine.</text>
        <dbReference type="EC" id="2.7.13.3"/>
    </reaction>
</comment>
<dbReference type="PRINTS" id="PR00344">
    <property type="entry name" value="BCTRLSENSOR"/>
</dbReference>
<proteinExistence type="predicted"/>
<comment type="caution">
    <text evidence="6">The sequence shown here is derived from an EMBL/GenBank/DDBJ whole genome shotgun (WGS) entry which is preliminary data.</text>
</comment>
<dbReference type="PANTHER" id="PTHR43065">
    <property type="entry name" value="SENSOR HISTIDINE KINASE"/>
    <property type="match status" value="1"/>
</dbReference>
<keyword evidence="6" id="KW-0547">Nucleotide-binding</keyword>
<evidence type="ECO:0000259" key="5">
    <source>
        <dbReference type="PROSITE" id="PS50109"/>
    </source>
</evidence>
<dbReference type="EMBL" id="JAVXZY010000004">
    <property type="protein sequence ID" value="MDT8999969.1"/>
    <property type="molecule type" value="Genomic_DNA"/>
</dbReference>
<dbReference type="Gene3D" id="1.25.40.10">
    <property type="entry name" value="Tetratricopeptide repeat domain"/>
    <property type="match status" value="1"/>
</dbReference>
<keyword evidence="4" id="KW-0175">Coiled coil</keyword>
<dbReference type="InterPro" id="IPR003661">
    <property type="entry name" value="HisK_dim/P_dom"/>
</dbReference>
<dbReference type="GO" id="GO:0005524">
    <property type="term" value="F:ATP binding"/>
    <property type="evidence" value="ECO:0007669"/>
    <property type="project" value="UniProtKB-KW"/>
</dbReference>
<dbReference type="InterPro" id="IPR004358">
    <property type="entry name" value="Sig_transdc_His_kin-like_C"/>
</dbReference>
<dbReference type="RefSeq" id="WP_315650517.1">
    <property type="nucleotide sequence ID" value="NZ_JAVXZY010000004.1"/>
</dbReference>
<dbReference type="Gene3D" id="3.30.565.10">
    <property type="entry name" value="Histidine kinase-like ATPase, C-terminal domain"/>
    <property type="match status" value="1"/>
</dbReference>
<evidence type="ECO:0000313" key="6">
    <source>
        <dbReference type="EMBL" id="MDT8999969.1"/>
    </source>
</evidence>
<dbReference type="SUPFAM" id="SSF55874">
    <property type="entry name" value="ATPase domain of HSP90 chaperone/DNA topoisomerase II/histidine kinase"/>
    <property type="match status" value="1"/>
</dbReference>
<dbReference type="InterPro" id="IPR003594">
    <property type="entry name" value="HATPase_dom"/>
</dbReference>
<feature type="domain" description="Histidine kinase" evidence="5">
    <location>
        <begin position="403"/>
        <end position="629"/>
    </location>
</feature>
<organism evidence="6 7">
    <name type="scientific">Roseateles aquae</name>
    <dbReference type="NCBI Taxonomy" id="3077235"/>
    <lineage>
        <taxon>Bacteria</taxon>
        <taxon>Pseudomonadati</taxon>
        <taxon>Pseudomonadota</taxon>
        <taxon>Betaproteobacteria</taxon>
        <taxon>Burkholderiales</taxon>
        <taxon>Sphaerotilaceae</taxon>
        <taxon>Roseateles</taxon>
    </lineage>
</organism>
<dbReference type="InterPro" id="IPR005467">
    <property type="entry name" value="His_kinase_dom"/>
</dbReference>
<dbReference type="Proteomes" id="UP001246372">
    <property type="component" value="Unassembled WGS sequence"/>
</dbReference>
<dbReference type="InterPro" id="IPR036890">
    <property type="entry name" value="HATPase_C_sf"/>
</dbReference>
<reference evidence="6" key="1">
    <citation type="submission" date="2023-09" db="EMBL/GenBank/DDBJ databases">
        <title>Paucibacter sp. APW11 Genome sequencing and assembly.</title>
        <authorList>
            <person name="Kim I."/>
        </authorList>
    </citation>
    <scope>NUCLEOTIDE SEQUENCE</scope>
    <source>
        <strain evidence="6">APW11</strain>
    </source>
</reference>
<evidence type="ECO:0000256" key="3">
    <source>
        <dbReference type="ARBA" id="ARBA00022553"/>
    </source>
</evidence>
<evidence type="ECO:0000256" key="2">
    <source>
        <dbReference type="ARBA" id="ARBA00012438"/>
    </source>
</evidence>
<feature type="coiled-coil region" evidence="4">
    <location>
        <begin position="350"/>
        <end position="394"/>
    </location>
</feature>
<evidence type="ECO:0000256" key="4">
    <source>
        <dbReference type="SAM" id="Coils"/>
    </source>
</evidence>
<dbReference type="InterPro" id="IPR011990">
    <property type="entry name" value="TPR-like_helical_dom_sf"/>
</dbReference>
<keyword evidence="3" id="KW-0597">Phosphoprotein</keyword>
<dbReference type="PANTHER" id="PTHR43065:SF42">
    <property type="entry name" value="TWO-COMPONENT SENSOR PPRA"/>
    <property type="match status" value="1"/>
</dbReference>
<sequence length="644" mass="69481">MSSEYAPPQDLSQLPAWLAVLRQRYAQEPSCAEALLAQAWLGLEQLQALPPCAPGVELGLFAFDLTNEIRDGSRAETITSQTLAWCEAGAAPALLGAALTARARYLIGAQRIALALPLLERAEQLAQESQDPLDLANCAIARAAIALRRDELAEAIRHGEQVLALLKPIKPPTSWARIYATLACAHRDRGDQARRRQVLLEGIAINGEHGHWGEAANLVTGLIDMALEAGDLDAAEQALQQCQLMADRASTAPQSLAQVMMQLSRANCLAARGRSVEAAELIASTLALAEPLLGQPEQVRRLQQLADLQAIGPDPAQALQSSRRAHQLRMALLQSTQQRELTLLQEHLELDHAQQAREQSEQHALELDAKHQALQRALQQQRRLQAELVEHSKLASLGTLLAGVAHELNTPLGSALTSLSTAADQLRGMRAELAGSAVSRSRLLNALHTSLQGGALAQRNLQRAQALVASYPVVELGAAQEAQDCDLDTLIREAWERSITPGSPLQLELAADLRLPVLAQLLSEVLLQLFQNAERHAYGPGQPGRVRVQAGMAGAWVRLSVADEGRGIPTELLPRVFEPYVSTQFGQGRSGLGLFVAHAAVSQRLGGKLRARSLPGAGACFEIEWPAPAPLSPERRAQPLDLQQ</sequence>
<dbReference type="Gene3D" id="1.10.287.130">
    <property type="match status" value="1"/>
</dbReference>
<dbReference type="PROSITE" id="PS50109">
    <property type="entry name" value="HIS_KIN"/>
    <property type="match status" value="1"/>
</dbReference>
<dbReference type="SUPFAM" id="SSF48452">
    <property type="entry name" value="TPR-like"/>
    <property type="match status" value="1"/>
</dbReference>
<dbReference type="CDD" id="cd00082">
    <property type="entry name" value="HisKA"/>
    <property type="match status" value="1"/>
</dbReference>
<keyword evidence="6" id="KW-0067">ATP-binding</keyword>